<dbReference type="PANTHER" id="PTHR30482">
    <property type="entry name" value="HIGH-AFFINITY BRANCHED-CHAIN AMINO ACID TRANSPORT SYSTEM PERMEASE"/>
    <property type="match status" value="1"/>
</dbReference>
<accession>A0A543J4H3</accession>
<dbReference type="Pfam" id="PF02653">
    <property type="entry name" value="BPD_transp_2"/>
    <property type="match status" value="1"/>
</dbReference>
<feature type="transmembrane region" description="Helical" evidence="6">
    <location>
        <begin position="33"/>
        <end position="49"/>
    </location>
</feature>
<evidence type="ECO:0000256" key="1">
    <source>
        <dbReference type="ARBA" id="ARBA00004651"/>
    </source>
</evidence>
<evidence type="ECO:0000313" key="7">
    <source>
        <dbReference type="EMBL" id="TQM77735.1"/>
    </source>
</evidence>
<sequence length="355" mass="37303">MLASDRRTGTAAPGRRRAAAVGGLPPVYGRRHYLTVAVVLAVIALAGAGNTGNMYQISVFNTALTASVATVGLYFAYQLGGMFAFSQAAFMGIGAYTSAILTPEHGFVFAAGVALIVAAVLAYLLAFLLRDAKHMYFAIGAMAFAEIAVLVFRNWEVTAGPTGGGMLYGIAPPSVAGYEFATSGQIFWFLLAVLGVVLLLSVLLERSPLRRHALAVKAIPQVTESNGIDPRRSAMTLFTYGSTLGALAGVLQAHSLGTIAPEAFEVGVAINLYLMLLLGGVGSMWGGVAGAFFLTWLPEFLRPVKEYETVVYSLLLLATIVLFPNGIVGGVAWLAGKVRHRRRGGGRSSGVTTHA</sequence>
<name>A0A543J4H3_9ACTN</name>
<dbReference type="GO" id="GO:0005886">
    <property type="term" value="C:plasma membrane"/>
    <property type="evidence" value="ECO:0007669"/>
    <property type="project" value="UniProtKB-SubCell"/>
</dbReference>
<dbReference type="CDD" id="cd06581">
    <property type="entry name" value="TM_PBP1_LivM_like"/>
    <property type="match status" value="1"/>
</dbReference>
<dbReference type="InterPro" id="IPR001851">
    <property type="entry name" value="ABC_transp_permease"/>
</dbReference>
<keyword evidence="4 6" id="KW-1133">Transmembrane helix</keyword>
<comment type="caution">
    <text evidence="7">The sequence shown here is derived from an EMBL/GenBank/DDBJ whole genome shotgun (WGS) entry which is preliminary data.</text>
</comment>
<keyword evidence="2" id="KW-1003">Cell membrane</keyword>
<evidence type="ECO:0000256" key="6">
    <source>
        <dbReference type="SAM" id="Phobius"/>
    </source>
</evidence>
<dbReference type="EMBL" id="VFPQ01000001">
    <property type="protein sequence ID" value="TQM77735.1"/>
    <property type="molecule type" value="Genomic_DNA"/>
</dbReference>
<protein>
    <submittedName>
        <fullName evidence="7">Amino acid/amide ABC transporter membrane protein 2 (HAAT family)</fullName>
    </submittedName>
</protein>
<evidence type="ECO:0000256" key="4">
    <source>
        <dbReference type="ARBA" id="ARBA00022989"/>
    </source>
</evidence>
<dbReference type="PANTHER" id="PTHR30482:SF20">
    <property type="entry name" value="HIGH-AFFINITY BRANCHED-CHAIN AMINO ACID TRANSPORT SYSTEM PERMEASE PROTEIN LIVM"/>
    <property type="match status" value="1"/>
</dbReference>
<proteinExistence type="predicted"/>
<keyword evidence="3 6" id="KW-0812">Transmembrane</keyword>
<dbReference type="RefSeq" id="WP_142261417.1">
    <property type="nucleotide sequence ID" value="NZ_BMPV01000002.1"/>
</dbReference>
<evidence type="ECO:0000313" key="8">
    <source>
        <dbReference type="Proteomes" id="UP000319213"/>
    </source>
</evidence>
<keyword evidence="8" id="KW-1185">Reference proteome</keyword>
<reference evidence="7 8" key="1">
    <citation type="submission" date="2019-06" db="EMBL/GenBank/DDBJ databases">
        <title>Sequencing the genomes of 1000 actinobacteria strains.</title>
        <authorList>
            <person name="Klenk H.-P."/>
        </authorList>
    </citation>
    <scope>NUCLEOTIDE SEQUENCE [LARGE SCALE GENOMIC DNA]</scope>
    <source>
        <strain evidence="7 8">DSM 43186</strain>
    </source>
</reference>
<feature type="transmembrane region" description="Helical" evidence="6">
    <location>
        <begin position="186"/>
        <end position="204"/>
    </location>
</feature>
<feature type="transmembrane region" description="Helical" evidence="6">
    <location>
        <begin position="55"/>
        <end position="76"/>
    </location>
</feature>
<dbReference type="AlphaFoldDB" id="A0A543J4H3"/>
<feature type="transmembrane region" description="Helical" evidence="6">
    <location>
        <begin position="272"/>
        <end position="297"/>
    </location>
</feature>
<keyword evidence="5 6" id="KW-0472">Membrane</keyword>
<dbReference type="GO" id="GO:0015658">
    <property type="term" value="F:branched-chain amino acid transmembrane transporter activity"/>
    <property type="evidence" value="ECO:0007669"/>
    <property type="project" value="InterPro"/>
</dbReference>
<feature type="transmembrane region" description="Helical" evidence="6">
    <location>
        <begin position="136"/>
        <end position="155"/>
    </location>
</feature>
<feature type="transmembrane region" description="Helical" evidence="6">
    <location>
        <begin position="107"/>
        <end position="129"/>
    </location>
</feature>
<evidence type="ECO:0000256" key="5">
    <source>
        <dbReference type="ARBA" id="ARBA00023136"/>
    </source>
</evidence>
<organism evidence="7 8">
    <name type="scientific">Thermopolyspora flexuosa</name>
    <dbReference type="NCBI Taxonomy" id="103836"/>
    <lineage>
        <taxon>Bacteria</taxon>
        <taxon>Bacillati</taxon>
        <taxon>Actinomycetota</taxon>
        <taxon>Actinomycetes</taxon>
        <taxon>Streptosporangiales</taxon>
        <taxon>Streptosporangiaceae</taxon>
        <taxon>Thermopolyspora</taxon>
    </lineage>
</organism>
<feature type="transmembrane region" description="Helical" evidence="6">
    <location>
        <begin position="309"/>
        <end position="335"/>
    </location>
</feature>
<dbReference type="InterPro" id="IPR043428">
    <property type="entry name" value="LivM-like"/>
</dbReference>
<comment type="subcellular location">
    <subcellularLocation>
        <location evidence="1">Cell membrane</location>
        <topology evidence="1">Multi-pass membrane protein</topology>
    </subcellularLocation>
</comment>
<dbReference type="Proteomes" id="UP000319213">
    <property type="component" value="Unassembled WGS sequence"/>
</dbReference>
<gene>
    <name evidence="7" type="ORF">FHX40_4506</name>
</gene>
<feature type="transmembrane region" description="Helical" evidence="6">
    <location>
        <begin position="83"/>
        <end position="101"/>
    </location>
</feature>
<evidence type="ECO:0000256" key="2">
    <source>
        <dbReference type="ARBA" id="ARBA00022475"/>
    </source>
</evidence>
<evidence type="ECO:0000256" key="3">
    <source>
        <dbReference type="ARBA" id="ARBA00022692"/>
    </source>
</evidence>
<dbReference type="OrthoDB" id="3572933at2"/>